<dbReference type="RefSeq" id="XP_003105721.2">
    <property type="nucleotide sequence ID" value="XM_003105673.2"/>
</dbReference>
<dbReference type="InterPro" id="IPR021942">
    <property type="entry name" value="DUF3557"/>
</dbReference>
<name>A0A6A5HJJ2_CAERE</name>
<evidence type="ECO:0000313" key="1">
    <source>
        <dbReference type="EMBL" id="KAF1768048.1"/>
    </source>
</evidence>
<dbReference type="EMBL" id="WUAV01000002">
    <property type="protein sequence ID" value="KAF1768048.1"/>
    <property type="molecule type" value="Genomic_DNA"/>
</dbReference>
<evidence type="ECO:0000313" key="2">
    <source>
        <dbReference type="Proteomes" id="UP000483820"/>
    </source>
</evidence>
<reference evidence="1 2" key="1">
    <citation type="submission" date="2019-12" db="EMBL/GenBank/DDBJ databases">
        <title>Chromosome-level assembly of the Caenorhabditis remanei genome.</title>
        <authorList>
            <person name="Teterina A.A."/>
            <person name="Willis J.H."/>
            <person name="Phillips P.C."/>
        </authorList>
    </citation>
    <scope>NUCLEOTIDE SEQUENCE [LARGE SCALE GENOMIC DNA]</scope>
    <source>
        <strain evidence="1 2">PX506</strain>
        <tissue evidence="1">Whole organism</tissue>
    </source>
</reference>
<comment type="caution">
    <text evidence="1">The sequence shown here is derived from an EMBL/GenBank/DDBJ whole genome shotgun (WGS) entry which is preliminary data.</text>
</comment>
<dbReference type="KEGG" id="crq:GCK72_008009"/>
<dbReference type="Proteomes" id="UP000483820">
    <property type="component" value="Chromosome II"/>
</dbReference>
<dbReference type="CTD" id="9817486"/>
<accession>A0A6A5HJJ2</accession>
<dbReference type="PANTHER" id="PTHR31379:SF1">
    <property type="entry name" value="F-BOX C PROTEIN-RELATED"/>
    <property type="match status" value="1"/>
</dbReference>
<dbReference type="GeneID" id="9817486"/>
<protein>
    <recommendedName>
        <fullName evidence="3">F-box C protein</fullName>
    </recommendedName>
</protein>
<evidence type="ECO:0008006" key="3">
    <source>
        <dbReference type="Google" id="ProtNLM"/>
    </source>
</evidence>
<proteinExistence type="predicted"/>
<dbReference type="Pfam" id="PF12078">
    <property type="entry name" value="DUF3557"/>
    <property type="match status" value="1"/>
</dbReference>
<sequence>MPGQLSYPALRSVLEFLNYRPRIILTIRSRTLQRFDNSLPLRIHNMTLYNNLVSIEGRSLDIHISKFTRRYLEGRPHIHAHMVTFYQINSAEKIPLKLNLIVNELSLDFCVLEHVAPFIKSPPTDLIVVPSTVNHATVNHELVHSAKNVRFEIYYGKETISLLPDIERLPNKRISLKYTGGLHVGDTVRMMRHWMEHGKEIGTICTLSYSNQDDFSGMLRALYQQFNEFQNNWTGAMERFSSSHTIPIEGDAKIQMYKIKKTLGRRIQFLIVLKVVAMSDEGKLDVKLL</sequence>
<dbReference type="PANTHER" id="PTHR31379">
    <property type="entry name" value="F-BOX C PROTEIN-RELATED-RELATED"/>
    <property type="match status" value="1"/>
</dbReference>
<dbReference type="AlphaFoldDB" id="A0A6A5HJJ2"/>
<organism evidence="1 2">
    <name type="scientific">Caenorhabditis remanei</name>
    <name type="common">Caenorhabditis vulgaris</name>
    <dbReference type="NCBI Taxonomy" id="31234"/>
    <lineage>
        <taxon>Eukaryota</taxon>
        <taxon>Metazoa</taxon>
        <taxon>Ecdysozoa</taxon>
        <taxon>Nematoda</taxon>
        <taxon>Chromadorea</taxon>
        <taxon>Rhabditida</taxon>
        <taxon>Rhabditina</taxon>
        <taxon>Rhabditomorpha</taxon>
        <taxon>Rhabditoidea</taxon>
        <taxon>Rhabditidae</taxon>
        <taxon>Peloderinae</taxon>
        <taxon>Caenorhabditis</taxon>
    </lineage>
</organism>
<gene>
    <name evidence="1" type="ORF">GCK72_008009</name>
</gene>